<dbReference type="Proteomes" id="UP001153404">
    <property type="component" value="Unassembled WGS sequence"/>
</dbReference>
<gene>
    <name evidence="1" type="ORF">OMP40_38805</name>
</gene>
<comment type="caution">
    <text evidence="1">The sequence shown here is derived from an EMBL/GenBank/DDBJ whole genome shotgun (WGS) entry which is preliminary data.</text>
</comment>
<dbReference type="AlphaFoldDB" id="A0A9X4L130"/>
<name>A0A9X4L130_9BACL</name>
<dbReference type="SUPFAM" id="SSF141571">
    <property type="entry name" value="Pentapeptide repeat-like"/>
    <property type="match status" value="1"/>
</dbReference>
<dbReference type="PANTHER" id="PTHR42999:SF1">
    <property type="entry name" value="PENTAPEPTIDE REPEAT-CONTAINING PROTEIN"/>
    <property type="match status" value="1"/>
</dbReference>
<keyword evidence="2" id="KW-1185">Reference proteome</keyword>
<dbReference type="RefSeq" id="WP_277539547.1">
    <property type="nucleotide sequence ID" value="NZ_JAPDIA010000009.1"/>
</dbReference>
<dbReference type="InterPro" id="IPR001646">
    <property type="entry name" value="5peptide_repeat"/>
</dbReference>
<dbReference type="InterPro" id="IPR052949">
    <property type="entry name" value="PA_immunity-related"/>
</dbReference>
<accession>A0A9X4L130</accession>
<dbReference type="Pfam" id="PF13599">
    <property type="entry name" value="Pentapeptide_4"/>
    <property type="match status" value="1"/>
</dbReference>
<protein>
    <submittedName>
        <fullName evidence="1">Pentapeptide repeat-containing protein</fullName>
    </submittedName>
</protein>
<dbReference type="Gene3D" id="2.160.20.80">
    <property type="entry name" value="E3 ubiquitin-protein ligase SopA"/>
    <property type="match status" value="1"/>
</dbReference>
<dbReference type="Pfam" id="PF00805">
    <property type="entry name" value="Pentapeptide"/>
    <property type="match status" value="1"/>
</dbReference>
<organism evidence="1 2">
    <name type="scientific">Cohnella rhizosphaerae</name>
    <dbReference type="NCBI Taxonomy" id="1457232"/>
    <lineage>
        <taxon>Bacteria</taxon>
        <taxon>Bacillati</taxon>
        <taxon>Bacillota</taxon>
        <taxon>Bacilli</taxon>
        <taxon>Bacillales</taxon>
        <taxon>Paenibacillaceae</taxon>
        <taxon>Cohnella</taxon>
    </lineage>
</organism>
<evidence type="ECO:0000313" key="1">
    <source>
        <dbReference type="EMBL" id="MDG0814578.1"/>
    </source>
</evidence>
<dbReference type="PANTHER" id="PTHR42999">
    <property type="entry name" value="ANTIBIOTIC RESISTANCE PROTEIN MCBG"/>
    <property type="match status" value="1"/>
</dbReference>
<sequence length="199" mass="22169">MTAFTEDEYYNETFSDLEWANEELSSVRFYDCTFRNCDFSEAALKACKFSGCAFESCNLNFIKVTDSEFADVSFVKCKVVGVNWTEADWPRTAGKRMLRFDSCAISHSTFIGLKLPGCAIVDCLAKDADFREAELDGTSFAGTDLTESLFGDTSLIGADFSRATGYAINPIQNHIRNAKFSLPEATSLLYNMDIEIVDD</sequence>
<evidence type="ECO:0000313" key="2">
    <source>
        <dbReference type="Proteomes" id="UP001153404"/>
    </source>
</evidence>
<proteinExistence type="predicted"/>
<dbReference type="EMBL" id="JAPDIA010000009">
    <property type="protein sequence ID" value="MDG0814578.1"/>
    <property type="molecule type" value="Genomic_DNA"/>
</dbReference>
<reference evidence="1" key="1">
    <citation type="submission" date="2022-10" db="EMBL/GenBank/DDBJ databases">
        <title>Comparative genomic analysis of Cohnella hashimotonis sp. nov., isolated from the International Space Station.</title>
        <authorList>
            <person name="Simpson A."/>
            <person name="Venkateswaran K."/>
        </authorList>
    </citation>
    <scope>NUCLEOTIDE SEQUENCE</scope>
    <source>
        <strain evidence="1">DSM 28161</strain>
    </source>
</reference>